<dbReference type="InterPro" id="IPR029044">
    <property type="entry name" value="Nucleotide-diphossugar_trans"/>
</dbReference>
<keyword evidence="5 11" id="KW-0808">Transferase</keyword>
<dbReference type="PANTHER" id="PTHR19300">
    <property type="entry name" value="BETA-1,4-GALACTOSYLTRANSFERASE"/>
    <property type="match status" value="1"/>
</dbReference>
<dbReference type="GO" id="GO:0008378">
    <property type="term" value="F:galactosyltransferase activity"/>
    <property type="evidence" value="ECO:0007669"/>
    <property type="project" value="TreeGrafter"/>
</dbReference>
<evidence type="ECO:0000256" key="3">
    <source>
        <dbReference type="ARBA" id="ARBA00005735"/>
    </source>
</evidence>
<comment type="function">
    <text evidence="11">Catalyzes the transfer of galactose onto proteins or lipids.</text>
</comment>
<dbReference type="GO" id="GO:0033842">
    <property type="term" value="F:N-acetyl-beta-glucosaminyl-derivative 4-beta-N-acetylgalactosaminyltransferase activity"/>
    <property type="evidence" value="ECO:0007669"/>
    <property type="project" value="TreeGrafter"/>
</dbReference>
<evidence type="ECO:0000259" key="12">
    <source>
        <dbReference type="Pfam" id="PF02709"/>
    </source>
</evidence>
<evidence type="ECO:0000259" key="13">
    <source>
        <dbReference type="Pfam" id="PF13733"/>
    </source>
</evidence>
<keyword evidence="11" id="KW-0464">Manganese</keyword>
<dbReference type="InterPro" id="IPR027995">
    <property type="entry name" value="Galactosyl_T_N"/>
</dbReference>
<dbReference type="Pfam" id="PF13733">
    <property type="entry name" value="Glyco_transf_7N"/>
    <property type="match status" value="1"/>
</dbReference>
<keyword evidence="10 11" id="KW-0325">Glycoprotein</keyword>
<dbReference type="EMBL" id="LR824550">
    <property type="protein sequence ID" value="CAH1639053.1"/>
    <property type="molecule type" value="Genomic_DNA"/>
</dbReference>
<dbReference type="GO" id="GO:0005794">
    <property type="term" value="C:Golgi apparatus"/>
    <property type="evidence" value="ECO:0007669"/>
    <property type="project" value="TreeGrafter"/>
</dbReference>
<keyword evidence="9 11" id="KW-0472">Membrane</keyword>
<dbReference type="GO" id="GO:0006688">
    <property type="term" value="P:glycosphingolipid biosynthetic process"/>
    <property type="evidence" value="ECO:0007669"/>
    <property type="project" value="TreeGrafter"/>
</dbReference>
<evidence type="ECO:0000256" key="1">
    <source>
        <dbReference type="ARBA" id="ARBA00004606"/>
    </source>
</evidence>
<evidence type="ECO:0000256" key="5">
    <source>
        <dbReference type="ARBA" id="ARBA00022679"/>
    </source>
</evidence>
<evidence type="ECO:0000256" key="11">
    <source>
        <dbReference type="RuleBase" id="RU368121"/>
    </source>
</evidence>
<dbReference type="SUPFAM" id="SSF53448">
    <property type="entry name" value="Nucleotide-diphospho-sugar transferases"/>
    <property type="match status" value="1"/>
</dbReference>
<evidence type="ECO:0000313" key="15">
    <source>
        <dbReference type="Proteomes" id="UP001153321"/>
    </source>
</evidence>
<evidence type="ECO:0000256" key="7">
    <source>
        <dbReference type="ARBA" id="ARBA00022968"/>
    </source>
</evidence>
<accession>A0A9P0N2E4</accession>
<dbReference type="Gene3D" id="3.90.550.10">
    <property type="entry name" value="Spore Coat Polysaccharide Biosynthesis Protein SpsA, Chain A"/>
    <property type="match status" value="1"/>
</dbReference>
<sequence>MDFQSAMDHKEKRMGIHHLMIFAADQFQKKIRESFQNFCTRRKWVVLLSIILVFECYRNVVSNSNQLQSGNNKLNHTDKITQKFEFWKAGLLHFKYSFTNVHSSIGRERHSSLQECLDSVIENRRRRWRWKPCGVLICLTAALLYFAVTKQIDKIYYAKTQEQSNDKCNGPFNKGRLFNAGYKEMIKFNKFFCVIFHDLDLLPLNENIMYNCPTLPRHMCAHVNDTDIRRKFNITYSYKSLFGGVVSMTMEQFERANGFSNLYFGWGAEDNDMFWRLHAAGYPVVRYQKTVGVYLVLPHKREPANPYRHHLLSRAVERLR</sequence>
<keyword evidence="8 11" id="KW-1133">Transmembrane helix</keyword>
<keyword evidence="7 11" id="KW-0735">Signal-anchor</keyword>
<evidence type="ECO:0000256" key="2">
    <source>
        <dbReference type="ARBA" id="ARBA00004922"/>
    </source>
</evidence>
<gene>
    <name evidence="14" type="ORF">SPLIT_LOCUS4411</name>
</gene>
<name>A0A9P0N2E4_SPOLI</name>
<comment type="cofactor">
    <cofactor evidence="11">
        <name>Mn(2+)</name>
        <dbReference type="ChEBI" id="CHEBI:29035"/>
    </cofactor>
</comment>
<dbReference type="GO" id="GO:0046872">
    <property type="term" value="F:metal ion binding"/>
    <property type="evidence" value="ECO:0007669"/>
    <property type="project" value="UniProtKB-UniRule"/>
</dbReference>
<keyword evidence="4 11" id="KW-0328">Glycosyltransferase</keyword>
<proteinExistence type="inferred from homology"/>
<keyword evidence="6 11" id="KW-0812">Transmembrane</keyword>
<dbReference type="GO" id="GO:0005975">
    <property type="term" value="P:carbohydrate metabolic process"/>
    <property type="evidence" value="ECO:0007669"/>
    <property type="project" value="InterPro"/>
</dbReference>
<feature type="domain" description="Galactosyltransferase N-terminal" evidence="13">
    <location>
        <begin position="167"/>
        <end position="213"/>
    </location>
</feature>
<feature type="domain" description="Galactosyltransferase C-terminal" evidence="12">
    <location>
        <begin position="230"/>
        <end position="300"/>
    </location>
</feature>
<dbReference type="AlphaFoldDB" id="A0A9P0N2E4"/>
<feature type="transmembrane region" description="Helical" evidence="11">
    <location>
        <begin position="130"/>
        <end position="148"/>
    </location>
</feature>
<comment type="similarity">
    <text evidence="3 11">Belongs to the glycosyltransferase 7 family.</text>
</comment>
<evidence type="ECO:0000256" key="8">
    <source>
        <dbReference type="ARBA" id="ARBA00022989"/>
    </source>
</evidence>
<comment type="subcellular location">
    <subcellularLocation>
        <location evidence="1 11">Membrane</location>
        <topology evidence="1 11">Single-pass type II membrane protein</topology>
    </subcellularLocation>
</comment>
<dbReference type="Pfam" id="PF02709">
    <property type="entry name" value="Glyco_transf_7C"/>
    <property type="match status" value="1"/>
</dbReference>
<comment type="pathway">
    <text evidence="2 11">Protein modification; protein glycosylation.</text>
</comment>
<evidence type="ECO:0000256" key="10">
    <source>
        <dbReference type="ARBA" id="ARBA00023180"/>
    </source>
</evidence>
<evidence type="ECO:0000256" key="9">
    <source>
        <dbReference type="ARBA" id="ARBA00023136"/>
    </source>
</evidence>
<keyword evidence="15" id="KW-1185">Reference proteome</keyword>
<dbReference type="Proteomes" id="UP001153321">
    <property type="component" value="Chromosome 19"/>
</dbReference>
<dbReference type="InterPro" id="IPR027791">
    <property type="entry name" value="Galactosyl_T_C"/>
</dbReference>
<dbReference type="EC" id="2.4.1.-" evidence="11"/>
<dbReference type="PRINTS" id="PR02050">
    <property type="entry name" value="B14GALTRFASE"/>
</dbReference>
<dbReference type="PANTHER" id="PTHR19300:SF57">
    <property type="entry name" value="BETA-1,4-N-ACETYLGALACTOSAMINYLTRANSFERASE"/>
    <property type="match status" value="1"/>
</dbReference>
<dbReference type="InterPro" id="IPR003859">
    <property type="entry name" value="Galactosyl_T"/>
</dbReference>
<evidence type="ECO:0000256" key="4">
    <source>
        <dbReference type="ARBA" id="ARBA00022676"/>
    </source>
</evidence>
<protein>
    <recommendedName>
        <fullName evidence="11">Beta-1,4-N-acetylgalactosaminyltransferase</fullName>
        <ecNumber evidence="11">2.4.1.-</ecNumber>
    </recommendedName>
    <alternativeName>
        <fullName evidence="11">Beta-4-GalNAcT</fullName>
    </alternativeName>
</protein>
<dbReference type="GO" id="GO:0016020">
    <property type="term" value="C:membrane"/>
    <property type="evidence" value="ECO:0007669"/>
    <property type="project" value="UniProtKB-SubCell"/>
</dbReference>
<organism evidence="14 15">
    <name type="scientific">Spodoptera littoralis</name>
    <name type="common">Egyptian cotton leafworm</name>
    <dbReference type="NCBI Taxonomy" id="7109"/>
    <lineage>
        <taxon>Eukaryota</taxon>
        <taxon>Metazoa</taxon>
        <taxon>Ecdysozoa</taxon>
        <taxon>Arthropoda</taxon>
        <taxon>Hexapoda</taxon>
        <taxon>Insecta</taxon>
        <taxon>Pterygota</taxon>
        <taxon>Neoptera</taxon>
        <taxon>Endopterygota</taxon>
        <taxon>Lepidoptera</taxon>
        <taxon>Glossata</taxon>
        <taxon>Ditrysia</taxon>
        <taxon>Noctuoidea</taxon>
        <taxon>Noctuidae</taxon>
        <taxon>Amphipyrinae</taxon>
        <taxon>Spodoptera</taxon>
    </lineage>
</organism>
<evidence type="ECO:0000313" key="14">
    <source>
        <dbReference type="EMBL" id="CAH1639053.1"/>
    </source>
</evidence>
<evidence type="ECO:0000256" key="6">
    <source>
        <dbReference type="ARBA" id="ARBA00022692"/>
    </source>
</evidence>
<reference evidence="14" key="1">
    <citation type="submission" date="2022-02" db="EMBL/GenBank/DDBJ databases">
        <authorList>
            <person name="King R."/>
        </authorList>
    </citation>
    <scope>NUCLEOTIDE SEQUENCE</scope>
</reference>
<keyword evidence="11" id="KW-0479">Metal-binding</keyword>